<evidence type="ECO:0000313" key="3">
    <source>
        <dbReference type="Proteomes" id="UP000266691"/>
    </source>
</evidence>
<name>A0A3A1NFB6_9FLAO</name>
<keyword evidence="4" id="KW-1185">Reference proteome</keyword>
<gene>
    <name evidence="1" type="ORF">D2V05_12805</name>
    <name evidence="2" type="ORF">FQ017_12685</name>
</gene>
<accession>A0A3A1NFB6</accession>
<dbReference type="EMBL" id="VNWK01000029">
    <property type="protein sequence ID" value="TXJ93203.1"/>
    <property type="molecule type" value="Genomic_DNA"/>
</dbReference>
<sequence length="513" mass="58147">MSQPKKVKIALWMLVALLAIGVTAQLWFTQRVKVLLSKDFPSHITLSYERLTTNVLLGKIGLQKVAFQDSTTSLDLKAESVTLSGLKYFPLLQKGAIAISDLTVESPQVTYQKKNLENDSLSTKRNQGEPKNISIQNFRIRNGQLKVLQHDSDSTLVQLDGVDVLLTDITHNTETASQSLPFTYGAYEIETQKGYYDLGPLENLQWQSAKLNTAEGSIQKLELHTKYSREELSKKLTVEHDHYDLVIDSVLLKQPDFGLADHSPKFHLEDLELYHPIFQVYRDKLLPDDTTHKKLYNQALRDLDFDLLVNTIHIFEGMVAYEERLEVDVEPESLRFTDISATIRNLHSKGSGMVSVSAQSQLMGDGQLTLDWSFDPQSRSNDFLASGSLKQFRTENISPFLRTNLNAEVKGTIDQMYFTISGNETESQGDMKMAYDQFEFVVLKKDKLGVNKLLTAIVNIFAKESSKADGDGFRHGDFKVKRQPDKSFFNYLWLNVKNGLVDTMTGKGKQRKK</sequence>
<reference evidence="2 4" key="2">
    <citation type="submission" date="2019-07" db="EMBL/GenBank/DDBJ databases">
        <title>Draft genome of two Muricauda strains isolated from deep sea.</title>
        <authorList>
            <person name="Sun C."/>
        </authorList>
    </citation>
    <scope>NUCLEOTIDE SEQUENCE [LARGE SCALE GENOMIC DNA]</scope>
    <source>
        <strain evidence="2 4">72</strain>
    </source>
</reference>
<evidence type="ECO:0000313" key="2">
    <source>
        <dbReference type="EMBL" id="TXJ93203.1"/>
    </source>
</evidence>
<proteinExistence type="predicted"/>
<dbReference type="RefSeq" id="WP_119648041.1">
    <property type="nucleotide sequence ID" value="NZ_QXFI01000029.1"/>
</dbReference>
<reference evidence="1 3" key="1">
    <citation type="submission" date="2018-08" db="EMBL/GenBank/DDBJ databases">
        <title>Proposal of Muricauda 72 sp.nov. and Muricauda NH166 sp.nov., isolated from seawater.</title>
        <authorList>
            <person name="Cheng H."/>
            <person name="Wu Y.-H."/>
            <person name="Guo L.-L."/>
            <person name="Xu X.-W."/>
        </authorList>
    </citation>
    <scope>NUCLEOTIDE SEQUENCE [LARGE SCALE GENOMIC DNA]</scope>
    <source>
        <strain evidence="1 3">72</strain>
    </source>
</reference>
<dbReference type="EMBL" id="QXFI01000029">
    <property type="protein sequence ID" value="RIV43586.1"/>
    <property type="molecule type" value="Genomic_DNA"/>
</dbReference>
<dbReference type="AlphaFoldDB" id="A0A3A1NFB6"/>
<dbReference type="Proteomes" id="UP000266691">
    <property type="component" value="Unassembled WGS sequence"/>
</dbReference>
<comment type="caution">
    <text evidence="1">The sequence shown here is derived from an EMBL/GenBank/DDBJ whole genome shotgun (WGS) entry which is preliminary data.</text>
</comment>
<dbReference type="OrthoDB" id="1412480at2"/>
<evidence type="ECO:0000313" key="1">
    <source>
        <dbReference type="EMBL" id="RIV43586.1"/>
    </source>
</evidence>
<evidence type="ECO:0000313" key="4">
    <source>
        <dbReference type="Proteomes" id="UP000321621"/>
    </source>
</evidence>
<organism evidence="1 3">
    <name type="scientific">Flagellimonas pelagia</name>
    <dbReference type="NCBI Taxonomy" id="2306998"/>
    <lineage>
        <taxon>Bacteria</taxon>
        <taxon>Pseudomonadati</taxon>
        <taxon>Bacteroidota</taxon>
        <taxon>Flavobacteriia</taxon>
        <taxon>Flavobacteriales</taxon>
        <taxon>Flavobacteriaceae</taxon>
        <taxon>Flagellimonas</taxon>
    </lineage>
</organism>
<protein>
    <submittedName>
        <fullName evidence="1">DUF748 domain-containing protein</fullName>
    </submittedName>
</protein>
<dbReference type="Proteomes" id="UP000321621">
    <property type="component" value="Unassembled WGS sequence"/>
</dbReference>